<dbReference type="CDD" id="cd01949">
    <property type="entry name" value="GGDEF"/>
    <property type="match status" value="1"/>
</dbReference>
<evidence type="ECO:0000259" key="3">
    <source>
        <dbReference type="PROSITE" id="PS50887"/>
    </source>
</evidence>
<dbReference type="PANTHER" id="PTHR45138">
    <property type="entry name" value="REGULATORY COMPONENTS OF SENSORY TRANSDUCTION SYSTEM"/>
    <property type="match status" value="1"/>
</dbReference>
<dbReference type="EC" id="2.7.7.65" evidence="1"/>
<dbReference type="InterPro" id="IPR000160">
    <property type="entry name" value="GGDEF_dom"/>
</dbReference>
<evidence type="ECO:0000313" key="5">
    <source>
        <dbReference type="Proteomes" id="UP000297855"/>
    </source>
</evidence>
<accession>A0A4R9GT37</accession>
<gene>
    <name evidence="4" type="ORF">EHO61_02445</name>
</gene>
<dbReference type="NCBIfam" id="TIGR00254">
    <property type="entry name" value="GGDEF"/>
    <property type="match status" value="1"/>
</dbReference>
<evidence type="ECO:0000256" key="2">
    <source>
        <dbReference type="ARBA" id="ARBA00034247"/>
    </source>
</evidence>
<dbReference type="GO" id="GO:1902201">
    <property type="term" value="P:negative regulation of bacterial-type flagellum-dependent cell motility"/>
    <property type="evidence" value="ECO:0007669"/>
    <property type="project" value="TreeGrafter"/>
</dbReference>
<reference evidence="4" key="1">
    <citation type="journal article" date="2019" name="PLoS Negl. Trop. Dis.">
        <title>Revisiting the worldwide diversity of Leptospira species in the environment.</title>
        <authorList>
            <person name="Vincent A.T."/>
            <person name="Schiettekatte O."/>
            <person name="Bourhy P."/>
            <person name="Veyrier F.J."/>
            <person name="Picardeau M."/>
        </authorList>
    </citation>
    <scope>NUCLEOTIDE SEQUENCE [LARGE SCALE GENOMIC DNA]</scope>
    <source>
        <strain evidence="4">SCS5</strain>
    </source>
</reference>
<dbReference type="Proteomes" id="UP000297855">
    <property type="component" value="Unassembled WGS sequence"/>
</dbReference>
<evidence type="ECO:0000313" key="4">
    <source>
        <dbReference type="EMBL" id="TGK20750.1"/>
    </source>
</evidence>
<dbReference type="InterPro" id="IPR029787">
    <property type="entry name" value="Nucleotide_cyclase"/>
</dbReference>
<dbReference type="FunFam" id="3.30.70.270:FF:000001">
    <property type="entry name" value="Diguanylate cyclase domain protein"/>
    <property type="match status" value="1"/>
</dbReference>
<keyword evidence="5" id="KW-1185">Reference proteome</keyword>
<dbReference type="GO" id="GO:0052621">
    <property type="term" value="F:diguanylate cyclase activity"/>
    <property type="evidence" value="ECO:0007669"/>
    <property type="project" value="UniProtKB-EC"/>
</dbReference>
<proteinExistence type="predicted"/>
<dbReference type="PANTHER" id="PTHR45138:SF9">
    <property type="entry name" value="DIGUANYLATE CYCLASE DGCM-RELATED"/>
    <property type="match status" value="1"/>
</dbReference>
<organism evidence="4 5">
    <name type="scientific">Leptospira fluminis</name>
    <dbReference type="NCBI Taxonomy" id="2484979"/>
    <lineage>
        <taxon>Bacteria</taxon>
        <taxon>Pseudomonadati</taxon>
        <taxon>Spirochaetota</taxon>
        <taxon>Spirochaetia</taxon>
        <taxon>Leptospirales</taxon>
        <taxon>Leptospiraceae</taxon>
        <taxon>Leptospira</taxon>
    </lineage>
</organism>
<dbReference type="InterPro" id="IPR050469">
    <property type="entry name" value="Diguanylate_Cyclase"/>
</dbReference>
<protein>
    <recommendedName>
        <fullName evidence="1">diguanylate cyclase</fullName>
        <ecNumber evidence="1">2.7.7.65</ecNumber>
    </recommendedName>
</protein>
<dbReference type="SUPFAM" id="SSF55073">
    <property type="entry name" value="Nucleotide cyclase"/>
    <property type="match status" value="1"/>
</dbReference>
<dbReference type="GO" id="GO:0005886">
    <property type="term" value="C:plasma membrane"/>
    <property type="evidence" value="ECO:0007669"/>
    <property type="project" value="TreeGrafter"/>
</dbReference>
<dbReference type="Gene3D" id="3.30.70.270">
    <property type="match status" value="1"/>
</dbReference>
<name>A0A4R9GT37_9LEPT</name>
<feature type="domain" description="GGDEF" evidence="3">
    <location>
        <begin position="162"/>
        <end position="295"/>
    </location>
</feature>
<dbReference type="SMART" id="SM00267">
    <property type="entry name" value="GGDEF"/>
    <property type="match status" value="1"/>
</dbReference>
<dbReference type="Pfam" id="PF00990">
    <property type="entry name" value="GGDEF"/>
    <property type="match status" value="1"/>
</dbReference>
<dbReference type="OrthoDB" id="9759607at2"/>
<dbReference type="AlphaFoldDB" id="A0A4R9GT37"/>
<dbReference type="InterPro" id="IPR043128">
    <property type="entry name" value="Rev_trsase/Diguanyl_cyclase"/>
</dbReference>
<evidence type="ECO:0000256" key="1">
    <source>
        <dbReference type="ARBA" id="ARBA00012528"/>
    </source>
</evidence>
<dbReference type="GO" id="GO:0043709">
    <property type="term" value="P:cell adhesion involved in single-species biofilm formation"/>
    <property type="evidence" value="ECO:0007669"/>
    <property type="project" value="TreeGrafter"/>
</dbReference>
<dbReference type="PROSITE" id="PS50887">
    <property type="entry name" value="GGDEF"/>
    <property type="match status" value="1"/>
</dbReference>
<sequence>MTLDSESIFTKLGPILDALDEGIVILDPTGKSIEQNRRAAEWEIASDPLQQDRWRRLFQEFPPPKSMVVSLRTPFGKRRFEIRSEKVPNEYGGRPLTMYFFKDTTDSRFLQVRLKRLEFLNLRSRAKIRNLEMQDSLTGLFNRSYTSNVFSSELSRAKRTESRIGVIAIDIDRLKVINDAFGTGQGDELIANVGKILLQNSRKTDIAARIGGEEFLLILPGADRQTVLERAERIRDQYSLLRLQSPKGSIQSTLSVGVAMFPADGSSEDSLMRSANSALYVAKRSGKNRVVSTGSKD</sequence>
<dbReference type="RefSeq" id="WP_135812052.1">
    <property type="nucleotide sequence ID" value="NZ_RQEV01000003.1"/>
</dbReference>
<dbReference type="EMBL" id="RQEV01000003">
    <property type="protein sequence ID" value="TGK20750.1"/>
    <property type="molecule type" value="Genomic_DNA"/>
</dbReference>
<comment type="catalytic activity">
    <reaction evidence="2">
        <text>2 GTP = 3',3'-c-di-GMP + 2 diphosphate</text>
        <dbReference type="Rhea" id="RHEA:24898"/>
        <dbReference type="ChEBI" id="CHEBI:33019"/>
        <dbReference type="ChEBI" id="CHEBI:37565"/>
        <dbReference type="ChEBI" id="CHEBI:58805"/>
        <dbReference type="EC" id="2.7.7.65"/>
    </reaction>
</comment>
<comment type="caution">
    <text evidence="4">The sequence shown here is derived from an EMBL/GenBank/DDBJ whole genome shotgun (WGS) entry which is preliminary data.</text>
</comment>